<reference evidence="2 3" key="1">
    <citation type="submission" date="2019-12" db="EMBL/GenBank/DDBJ databases">
        <title>Genomic-based taxomic classification of the family Erythrobacteraceae.</title>
        <authorList>
            <person name="Xu L."/>
        </authorList>
    </citation>
    <scope>NUCLEOTIDE SEQUENCE [LARGE SCALE GENOMIC DNA]</scope>
    <source>
        <strain evidence="2 3">KEMB 9005-328</strain>
    </source>
</reference>
<dbReference type="RefSeq" id="WP_160751652.1">
    <property type="nucleotide sequence ID" value="NZ_WTYA01000001.1"/>
</dbReference>
<dbReference type="Gene3D" id="3.30.70.2970">
    <property type="entry name" value="Protein of unknown function (DUF541), domain 2"/>
    <property type="match status" value="1"/>
</dbReference>
<accession>A0A845AAC8</accession>
<organism evidence="2 3">
    <name type="scientific">Qipengyuania algicida</name>
    <dbReference type="NCBI Taxonomy" id="1836209"/>
    <lineage>
        <taxon>Bacteria</taxon>
        <taxon>Pseudomonadati</taxon>
        <taxon>Pseudomonadota</taxon>
        <taxon>Alphaproteobacteria</taxon>
        <taxon>Sphingomonadales</taxon>
        <taxon>Erythrobacteraceae</taxon>
        <taxon>Qipengyuania</taxon>
    </lineage>
</organism>
<feature type="signal peptide" evidence="1">
    <location>
        <begin position="1"/>
        <end position="24"/>
    </location>
</feature>
<feature type="chain" id="PRO_5032407666" evidence="1">
    <location>
        <begin position="25"/>
        <end position="243"/>
    </location>
</feature>
<dbReference type="EMBL" id="WTYA01000001">
    <property type="protein sequence ID" value="MXP27352.1"/>
    <property type="molecule type" value="Genomic_DNA"/>
</dbReference>
<dbReference type="PANTHER" id="PTHR34387:SF1">
    <property type="entry name" value="PERIPLASMIC IMMUNOGENIC PROTEIN"/>
    <property type="match status" value="1"/>
</dbReference>
<gene>
    <name evidence="2" type="ORF">GRI58_00770</name>
</gene>
<protein>
    <submittedName>
        <fullName evidence="2">DUF541 domain-containing protein</fullName>
    </submittedName>
</protein>
<evidence type="ECO:0000313" key="2">
    <source>
        <dbReference type="EMBL" id="MXP27352.1"/>
    </source>
</evidence>
<keyword evidence="3" id="KW-1185">Reference proteome</keyword>
<keyword evidence="1" id="KW-0732">Signal</keyword>
<name>A0A845AAC8_9SPHN</name>
<dbReference type="InterPro" id="IPR052022">
    <property type="entry name" value="26kDa_periplasmic_antigen"/>
</dbReference>
<dbReference type="Pfam" id="PF04402">
    <property type="entry name" value="SIMPL"/>
    <property type="match status" value="1"/>
</dbReference>
<dbReference type="AlphaFoldDB" id="A0A845AAC8"/>
<dbReference type="OrthoDB" id="9813144at2"/>
<comment type="caution">
    <text evidence="2">The sequence shown here is derived from an EMBL/GenBank/DDBJ whole genome shotgun (WGS) entry which is preliminary data.</text>
</comment>
<evidence type="ECO:0000256" key="1">
    <source>
        <dbReference type="SAM" id="SignalP"/>
    </source>
</evidence>
<sequence length="243" mass="25492">MKTALLPAVATMALAIPAVSPAMAGDIQLQAQGPLVELSVTETVKAKPDIVDVSAGVTSQAPTAVAAMQKNAQAMDAVIKKIKALGIASDDIQTSGINLNAQYDYDRTNQRQVFKGYQASNRVSVTLRKVPETGKVLDALVAAGATDINGPNFSIDDDTAPRNQARKAAFAKAKAQAEEYASWAGYTGVRLMQVSESVSGARPMPMMRMKMVAAEAAPAPPTPVEPGLVGTSVTVNVTYEMTR</sequence>
<dbReference type="Proteomes" id="UP000439780">
    <property type="component" value="Unassembled WGS sequence"/>
</dbReference>
<dbReference type="PANTHER" id="PTHR34387">
    <property type="entry name" value="SLR1258 PROTEIN"/>
    <property type="match status" value="1"/>
</dbReference>
<dbReference type="InterPro" id="IPR007497">
    <property type="entry name" value="SIMPL/DUF541"/>
</dbReference>
<dbReference type="Gene3D" id="3.30.110.170">
    <property type="entry name" value="Protein of unknown function (DUF541), domain 1"/>
    <property type="match status" value="1"/>
</dbReference>
<proteinExistence type="predicted"/>
<dbReference type="GO" id="GO:0006974">
    <property type="term" value="P:DNA damage response"/>
    <property type="evidence" value="ECO:0007669"/>
    <property type="project" value="TreeGrafter"/>
</dbReference>
<evidence type="ECO:0000313" key="3">
    <source>
        <dbReference type="Proteomes" id="UP000439780"/>
    </source>
</evidence>